<dbReference type="GO" id="GO:0016301">
    <property type="term" value="F:kinase activity"/>
    <property type="evidence" value="ECO:0007669"/>
    <property type="project" value="UniProtKB-UniRule"/>
</dbReference>
<comment type="similarity">
    <text evidence="1 2">Belongs to the fructosamine kinase family.</text>
</comment>
<evidence type="ECO:0000313" key="3">
    <source>
        <dbReference type="EMBL" id="SHF86150.1"/>
    </source>
</evidence>
<dbReference type="RefSeq" id="WP_084080260.1">
    <property type="nucleotide sequence ID" value="NZ_FQUU01000021.1"/>
</dbReference>
<dbReference type="InterPro" id="IPR016477">
    <property type="entry name" value="Fructo-/Ketosamine-3-kinase"/>
</dbReference>
<keyword evidence="2 3" id="KW-0418">Kinase</keyword>
<organism evidence="3 4">
    <name type="scientific">Flavisolibacter ginsengisoli DSM 18119</name>
    <dbReference type="NCBI Taxonomy" id="1121884"/>
    <lineage>
        <taxon>Bacteria</taxon>
        <taxon>Pseudomonadati</taxon>
        <taxon>Bacteroidota</taxon>
        <taxon>Chitinophagia</taxon>
        <taxon>Chitinophagales</taxon>
        <taxon>Chitinophagaceae</taxon>
        <taxon>Flavisolibacter</taxon>
    </lineage>
</organism>
<dbReference type="Gene3D" id="1.20.1270.240">
    <property type="match status" value="1"/>
</dbReference>
<dbReference type="OrthoDB" id="5291879at2"/>
<evidence type="ECO:0000256" key="2">
    <source>
        <dbReference type="PIRNR" id="PIRNR006221"/>
    </source>
</evidence>
<dbReference type="Pfam" id="PF03881">
    <property type="entry name" value="Fructosamin_kin"/>
    <property type="match status" value="1"/>
</dbReference>
<dbReference type="Proteomes" id="UP000184048">
    <property type="component" value="Unassembled WGS sequence"/>
</dbReference>
<dbReference type="PANTHER" id="PTHR12149:SF8">
    <property type="entry name" value="PROTEIN-RIBULOSAMINE 3-KINASE"/>
    <property type="match status" value="1"/>
</dbReference>
<dbReference type="SUPFAM" id="SSF56112">
    <property type="entry name" value="Protein kinase-like (PK-like)"/>
    <property type="match status" value="1"/>
</dbReference>
<dbReference type="Gene3D" id="3.30.200.20">
    <property type="entry name" value="Phosphorylase Kinase, domain 1"/>
    <property type="match status" value="1"/>
</dbReference>
<keyword evidence="2" id="KW-0808">Transferase</keyword>
<dbReference type="Gene3D" id="1.10.510.10">
    <property type="entry name" value="Transferase(Phosphotransferase) domain 1"/>
    <property type="match status" value="1"/>
</dbReference>
<accession>A0A1M5F3G0</accession>
<dbReference type="PIRSF" id="PIRSF006221">
    <property type="entry name" value="Ketosamine-3-kinase"/>
    <property type="match status" value="1"/>
</dbReference>
<protein>
    <submittedName>
        <fullName evidence="3">Fructosamine-3-kinase</fullName>
    </submittedName>
</protein>
<dbReference type="AlphaFoldDB" id="A0A1M5F3G0"/>
<evidence type="ECO:0000256" key="1">
    <source>
        <dbReference type="ARBA" id="ARBA00009460"/>
    </source>
</evidence>
<dbReference type="InterPro" id="IPR011009">
    <property type="entry name" value="Kinase-like_dom_sf"/>
</dbReference>
<evidence type="ECO:0000313" key="4">
    <source>
        <dbReference type="Proteomes" id="UP000184048"/>
    </source>
</evidence>
<reference evidence="3 4" key="1">
    <citation type="submission" date="2016-11" db="EMBL/GenBank/DDBJ databases">
        <authorList>
            <person name="Jaros S."/>
            <person name="Januszkiewicz K."/>
            <person name="Wedrychowicz H."/>
        </authorList>
    </citation>
    <scope>NUCLEOTIDE SEQUENCE [LARGE SCALE GENOMIC DNA]</scope>
    <source>
        <strain evidence="3 4">DSM 18119</strain>
    </source>
</reference>
<sequence length="292" mass="33875">MLTRELSSYITQMVVPGWDNTKKVNFQPISGGSINQAFRINFDKGSYFCKVNSATKFPQLFEKECQGLLQINKQGGIKVPQIIHCFEFLEYQVLILEWISTGNKDKDFWERFGKQMAALHHISNEYFGFLDNNYMGSVTQSNEPSLDWNNFFYRSRLQPIISKCFNANLLTQKHVLHFERLLIKLPEVFGEGQLPALVHGDLWSGNFMCNKDSEPVLIDPAISYAHPSVDLGMSTLFGGFNQRFYDSYQYYNPLPLNYKEQWEVANLYPLLIHLFLFGSGYLGQIEQTLYKY</sequence>
<name>A0A1M5F3G0_9BACT</name>
<gene>
    <name evidence="3" type="ORF">SAMN02745131_03714</name>
</gene>
<keyword evidence="4" id="KW-1185">Reference proteome</keyword>
<dbReference type="PANTHER" id="PTHR12149">
    <property type="entry name" value="FRUCTOSAMINE 3 KINASE-RELATED PROTEIN"/>
    <property type="match status" value="1"/>
</dbReference>
<dbReference type="STRING" id="1121884.SAMN02745131_03714"/>
<dbReference type="EMBL" id="FQUU01000021">
    <property type="protein sequence ID" value="SHF86150.1"/>
    <property type="molecule type" value="Genomic_DNA"/>
</dbReference>
<proteinExistence type="inferred from homology"/>